<proteinExistence type="inferred from homology"/>
<dbReference type="SUPFAM" id="SSF53383">
    <property type="entry name" value="PLP-dependent transferases"/>
    <property type="match status" value="1"/>
</dbReference>
<evidence type="ECO:0000256" key="5">
    <source>
        <dbReference type="ARBA" id="ARBA00022898"/>
    </source>
</evidence>
<dbReference type="Gene3D" id="3.90.1150.10">
    <property type="entry name" value="Aspartate Aminotransferase, domain 1"/>
    <property type="match status" value="1"/>
</dbReference>
<dbReference type="EC" id="2.6.1.-" evidence="6"/>
<dbReference type="InterPro" id="IPR015424">
    <property type="entry name" value="PyrdxlP-dep_Trfase"/>
</dbReference>
<comment type="cofactor">
    <cofactor evidence="1 6">
        <name>pyridoxal 5'-phosphate</name>
        <dbReference type="ChEBI" id="CHEBI:597326"/>
    </cofactor>
</comment>
<dbReference type="GO" id="GO:0008483">
    <property type="term" value="F:transaminase activity"/>
    <property type="evidence" value="ECO:0007669"/>
    <property type="project" value="UniProtKB-KW"/>
</dbReference>
<accession>A0A174U3H8</accession>
<dbReference type="GO" id="GO:0030170">
    <property type="term" value="F:pyridoxal phosphate binding"/>
    <property type="evidence" value="ECO:0007669"/>
    <property type="project" value="InterPro"/>
</dbReference>
<evidence type="ECO:0000256" key="2">
    <source>
        <dbReference type="ARBA" id="ARBA00007441"/>
    </source>
</evidence>
<dbReference type="InterPro" id="IPR050596">
    <property type="entry name" value="AspAT/PAT-like"/>
</dbReference>
<name>A0A174U3H8_9FIRM</name>
<comment type="similarity">
    <text evidence="2 6">Belongs to the class-I pyridoxal-phosphate-dependent aminotransferase family.</text>
</comment>
<dbReference type="GO" id="GO:0006520">
    <property type="term" value="P:amino acid metabolic process"/>
    <property type="evidence" value="ECO:0007669"/>
    <property type="project" value="InterPro"/>
</dbReference>
<keyword evidence="3 6" id="KW-0032">Aminotransferase</keyword>
<evidence type="ECO:0000313" key="9">
    <source>
        <dbReference type="Proteomes" id="UP000095765"/>
    </source>
</evidence>
<evidence type="ECO:0000259" key="7">
    <source>
        <dbReference type="Pfam" id="PF00155"/>
    </source>
</evidence>
<dbReference type="InterPro" id="IPR015422">
    <property type="entry name" value="PyrdxlP-dep_Trfase_small"/>
</dbReference>
<dbReference type="PROSITE" id="PS00105">
    <property type="entry name" value="AA_TRANSFER_CLASS_1"/>
    <property type="match status" value="1"/>
</dbReference>
<sequence length="389" mass="43126">MMDYDKILSRRAVAIKPSGIRKFFDIAAEMDDVISLGVGEPDFKTPWNIRRAGIESLERGHTWYTANSGLMQLREAACGYLKRRFTLEYDPKKELLITVGGSEAIDIAIRALVEPGDEVLVVEPSFVCYTPITELTGGVPVPIATRAGDAFRLTPEQLKAAITPRTKLLILPFPNNPTGAVMRRAHLEAIAGVLRGTGIMVLSDEIYAELTYGDERHISFAEIDGMKERTILVQGFSKSYAMTGWRLGYAAGPAPVIKQMTKIHQFSIMCAPTTSQYAAVEALRNGDADIEEMRGQYDMRRRLLVDGLNRMGLDCFSPEGAFYVFPSIRSTGLSSSDFCMRLLEAERVAVVPGDAFGESGEGFVRISYSYSVNHLLEALKRIDRFLKTL</sequence>
<dbReference type="Gene3D" id="3.40.640.10">
    <property type="entry name" value="Type I PLP-dependent aspartate aminotransferase-like (Major domain)"/>
    <property type="match status" value="1"/>
</dbReference>
<dbReference type="Pfam" id="PF00155">
    <property type="entry name" value="Aminotran_1_2"/>
    <property type="match status" value="1"/>
</dbReference>
<dbReference type="AlphaFoldDB" id="A0A174U3H8"/>
<protein>
    <recommendedName>
        <fullName evidence="6">Aminotransferase</fullName>
        <ecNumber evidence="6">2.6.1.-</ecNumber>
    </recommendedName>
</protein>
<dbReference type="FunFam" id="3.40.640.10:FF:000033">
    <property type="entry name" value="Aspartate aminotransferase"/>
    <property type="match status" value="1"/>
</dbReference>
<keyword evidence="4 6" id="KW-0808">Transferase</keyword>
<feature type="domain" description="Aminotransferase class I/classII large" evidence="7">
    <location>
        <begin position="32"/>
        <end position="382"/>
    </location>
</feature>
<evidence type="ECO:0000313" key="8">
    <source>
        <dbReference type="EMBL" id="CUQ15281.1"/>
    </source>
</evidence>
<evidence type="ECO:0000256" key="1">
    <source>
        <dbReference type="ARBA" id="ARBA00001933"/>
    </source>
</evidence>
<dbReference type="EMBL" id="CZBE01000030">
    <property type="protein sequence ID" value="CUQ15281.1"/>
    <property type="molecule type" value="Genomic_DNA"/>
</dbReference>
<dbReference type="InterPro" id="IPR004839">
    <property type="entry name" value="Aminotransferase_I/II_large"/>
</dbReference>
<evidence type="ECO:0000256" key="4">
    <source>
        <dbReference type="ARBA" id="ARBA00022679"/>
    </source>
</evidence>
<gene>
    <name evidence="8" type="primary">patA</name>
    <name evidence="8" type="ORF">ERS852551_03339</name>
</gene>
<evidence type="ECO:0000256" key="3">
    <source>
        <dbReference type="ARBA" id="ARBA00022576"/>
    </source>
</evidence>
<dbReference type="Proteomes" id="UP000095765">
    <property type="component" value="Unassembled WGS sequence"/>
</dbReference>
<dbReference type="PANTHER" id="PTHR46383">
    <property type="entry name" value="ASPARTATE AMINOTRANSFERASE"/>
    <property type="match status" value="1"/>
</dbReference>
<dbReference type="InterPro" id="IPR015421">
    <property type="entry name" value="PyrdxlP-dep_Trfase_major"/>
</dbReference>
<dbReference type="PANTHER" id="PTHR46383:SF3">
    <property type="entry name" value="ASPARTATE AMINOTRANSFERASE-RELATED"/>
    <property type="match status" value="1"/>
</dbReference>
<organism evidence="8 9">
    <name type="scientific">Anaerotruncus colihominis</name>
    <dbReference type="NCBI Taxonomy" id="169435"/>
    <lineage>
        <taxon>Bacteria</taxon>
        <taxon>Bacillati</taxon>
        <taxon>Bacillota</taxon>
        <taxon>Clostridia</taxon>
        <taxon>Eubacteriales</taxon>
        <taxon>Oscillospiraceae</taxon>
        <taxon>Anaerotruncus</taxon>
    </lineage>
</organism>
<evidence type="ECO:0000256" key="6">
    <source>
        <dbReference type="RuleBase" id="RU000481"/>
    </source>
</evidence>
<keyword evidence="5" id="KW-0663">Pyridoxal phosphate</keyword>
<reference evidence="8 9" key="1">
    <citation type="submission" date="2015-09" db="EMBL/GenBank/DDBJ databases">
        <authorList>
            <consortium name="Pathogen Informatics"/>
        </authorList>
    </citation>
    <scope>NUCLEOTIDE SEQUENCE [LARGE SCALE GENOMIC DNA]</scope>
    <source>
        <strain evidence="8 9">2789STDY5834939</strain>
    </source>
</reference>
<dbReference type="CDD" id="cd00609">
    <property type="entry name" value="AAT_like"/>
    <property type="match status" value="1"/>
</dbReference>
<dbReference type="InterPro" id="IPR004838">
    <property type="entry name" value="NHTrfase_class1_PyrdxlP-BS"/>
</dbReference>